<dbReference type="EMBL" id="CP016793">
    <property type="protein sequence ID" value="ANZ35649.1"/>
    <property type="molecule type" value="Genomic_DNA"/>
</dbReference>
<evidence type="ECO:0000313" key="2">
    <source>
        <dbReference type="EMBL" id="ANZ35649.1"/>
    </source>
</evidence>
<evidence type="ECO:0008006" key="4">
    <source>
        <dbReference type="Google" id="ProtNLM"/>
    </source>
</evidence>
<dbReference type="STRING" id="1586287.BBK82_05720"/>
<evidence type="ECO:0000313" key="3">
    <source>
        <dbReference type="Proteomes" id="UP000093053"/>
    </source>
</evidence>
<gene>
    <name evidence="2" type="ORF">BBK82_05720</name>
</gene>
<accession>A0A1B2HD70</accession>
<dbReference type="KEGG" id="led:BBK82_05720"/>
<feature type="compositionally biased region" description="Low complexity" evidence="1">
    <location>
        <begin position="240"/>
        <end position="257"/>
    </location>
</feature>
<protein>
    <recommendedName>
        <fullName evidence="4">MalT-like TPR region domain-containing protein</fullName>
    </recommendedName>
</protein>
<reference evidence="2 3" key="1">
    <citation type="submission" date="2016-07" db="EMBL/GenBank/DDBJ databases">
        <title>Complete genome sequence of the Lentzea guizhouensis DHS C013.</title>
        <authorList>
            <person name="Cao C."/>
        </authorList>
    </citation>
    <scope>NUCLEOTIDE SEQUENCE [LARGE SCALE GENOMIC DNA]</scope>
    <source>
        <strain evidence="2 3">DHS C013</strain>
    </source>
</reference>
<sequence length="257" mass="26092">MDAGPVGRADELSRPSGLVRAATGGRGGLAWVQGELGAGGSTLADEMTARADGCLVLRAAQDDAHLSGDRLALGYALHASTLVASAPEAVDRIDDALAVLGEDPESVDLRLLLVDNRLTYLAGLGRWEEALAALPGALVLAERAGSFRGASLLATAAEVGYEHGDWDDALVHLGGIDTEFVGNGSNLNPAGIGALIALHRGDQAAAETYLQVAGGGRRRPAGRAGPADAMARPVRRARSAHPPAGAAPPGAARAGRR</sequence>
<dbReference type="AlphaFoldDB" id="A0A1B2HD70"/>
<keyword evidence="3" id="KW-1185">Reference proteome</keyword>
<feature type="region of interest" description="Disordered" evidence="1">
    <location>
        <begin position="215"/>
        <end position="257"/>
    </location>
</feature>
<feature type="compositionally biased region" description="Low complexity" evidence="1">
    <location>
        <begin position="222"/>
        <end position="232"/>
    </location>
</feature>
<dbReference type="OrthoDB" id="8482304at2"/>
<proteinExistence type="predicted"/>
<name>A0A1B2HD70_9PSEU</name>
<organism evidence="2 3">
    <name type="scientific">Lentzea guizhouensis</name>
    <dbReference type="NCBI Taxonomy" id="1586287"/>
    <lineage>
        <taxon>Bacteria</taxon>
        <taxon>Bacillati</taxon>
        <taxon>Actinomycetota</taxon>
        <taxon>Actinomycetes</taxon>
        <taxon>Pseudonocardiales</taxon>
        <taxon>Pseudonocardiaceae</taxon>
        <taxon>Lentzea</taxon>
    </lineage>
</organism>
<dbReference type="Proteomes" id="UP000093053">
    <property type="component" value="Chromosome"/>
</dbReference>
<dbReference type="RefSeq" id="WP_065914059.1">
    <property type="nucleotide sequence ID" value="NZ_CP016793.1"/>
</dbReference>
<evidence type="ECO:0000256" key="1">
    <source>
        <dbReference type="SAM" id="MobiDB-lite"/>
    </source>
</evidence>